<evidence type="ECO:0000313" key="2">
    <source>
        <dbReference type="EMBL" id="MCI2241535.1"/>
    </source>
</evidence>
<name>A0ABS9WFI5_9ACTN</name>
<dbReference type="RefSeq" id="WP_242163791.1">
    <property type="nucleotide sequence ID" value="NZ_JAJMLW010000001.1"/>
</dbReference>
<evidence type="ECO:0000313" key="3">
    <source>
        <dbReference type="Proteomes" id="UP001430755"/>
    </source>
</evidence>
<keyword evidence="3" id="KW-1185">Reference proteome</keyword>
<feature type="domain" description="DUF4145" evidence="1">
    <location>
        <begin position="88"/>
        <end position="174"/>
    </location>
</feature>
<reference evidence="2" key="1">
    <citation type="submission" date="2021-11" db="EMBL/GenBank/DDBJ databases">
        <title>A Novel Adlercreutzia Species, isolated from a Allomyrina dichotoma larva feces.</title>
        <authorList>
            <person name="Suh M.K."/>
        </authorList>
    </citation>
    <scope>NUCLEOTIDE SEQUENCE</scope>
    <source>
        <strain evidence="2">JBNU-10</strain>
    </source>
</reference>
<comment type="caution">
    <text evidence="2">The sequence shown here is derived from an EMBL/GenBank/DDBJ whole genome shotgun (WGS) entry which is preliminary data.</text>
</comment>
<protein>
    <submittedName>
        <fullName evidence="2">DUF4145 domain-containing protein</fullName>
    </submittedName>
</protein>
<accession>A0ABS9WFI5</accession>
<dbReference type="Proteomes" id="UP001430755">
    <property type="component" value="Unassembled WGS sequence"/>
</dbReference>
<evidence type="ECO:0000259" key="1">
    <source>
        <dbReference type="Pfam" id="PF13643"/>
    </source>
</evidence>
<gene>
    <name evidence="2" type="ORF">LPT13_04100</name>
</gene>
<dbReference type="Pfam" id="PF13643">
    <property type="entry name" value="DUF4145"/>
    <property type="match status" value="1"/>
</dbReference>
<sequence length="191" mass="21146">MALGWYNTSDMSSMGWTCGYCGRAVGGSVGYHRNATSDDSRVIYICPHCENPTAFVRNDSGRYEQFPDAVRGNEVGSLPPSVASLYGEVRRCIQYTAYTSAVLGMRKLLMHVAVDKGAPENCAFISYIDFLNDNGWIPPSGRDWVDAIRKGGNEATHEIVLMSEEDAVRLLDFAEMLLKIVYEFPAKINPS</sequence>
<proteinExistence type="predicted"/>
<dbReference type="EMBL" id="JAJMLW010000001">
    <property type="protein sequence ID" value="MCI2241535.1"/>
    <property type="molecule type" value="Genomic_DNA"/>
</dbReference>
<dbReference type="InterPro" id="IPR025285">
    <property type="entry name" value="DUF4145"/>
</dbReference>
<organism evidence="2 3">
    <name type="scientific">Adlercreutzia faecimuris</name>
    <dbReference type="NCBI Taxonomy" id="2897341"/>
    <lineage>
        <taxon>Bacteria</taxon>
        <taxon>Bacillati</taxon>
        <taxon>Actinomycetota</taxon>
        <taxon>Coriobacteriia</taxon>
        <taxon>Eggerthellales</taxon>
        <taxon>Eggerthellaceae</taxon>
        <taxon>Adlercreutzia</taxon>
    </lineage>
</organism>